<dbReference type="AlphaFoldDB" id="A0A543HYS3"/>
<evidence type="ECO:0000256" key="1">
    <source>
        <dbReference type="SAM" id="MobiDB-lite"/>
    </source>
</evidence>
<dbReference type="EMBL" id="VFPN01000002">
    <property type="protein sequence ID" value="TQM63503.1"/>
    <property type="molecule type" value="Genomic_DNA"/>
</dbReference>
<feature type="compositionally biased region" description="Polar residues" evidence="1">
    <location>
        <begin position="1"/>
        <end position="28"/>
    </location>
</feature>
<comment type="caution">
    <text evidence="2">The sequence shown here is derived from an EMBL/GenBank/DDBJ whole genome shotgun (WGS) entry which is preliminary data.</text>
</comment>
<dbReference type="RefSeq" id="WP_141917622.1">
    <property type="nucleotide sequence ID" value="NZ_BAAAYS010000011.1"/>
</dbReference>
<evidence type="ECO:0000313" key="2">
    <source>
        <dbReference type="EMBL" id="TQM63503.1"/>
    </source>
</evidence>
<protein>
    <submittedName>
        <fullName evidence="2">Uncharacterized protein</fullName>
    </submittedName>
</protein>
<keyword evidence="3" id="KW-1185">Reference proteome</keyword>
<feature type="region of interest" description="Disordered" evidence="1">
    <location>
        <begin position="1"/>
        <end position="32"/>
    </location>
</feature>
<sequence length="59" mass="5997">MSASVSPKNTARSTSAVRAHSGDTSVATSLVPPGGYDVIAVVNGGAAATTWNAYKLLYR</sequence>
<proteinExistence type="predicted"/>
<dbReference type="Proteomes" id="UP000318331">
    <property type="component" value="Unassembled WGS sequence"/>
</dbReference>
<reference evidence="2 3" key="1">
    <citation type="submission" date="2019-06" db="EMBL/GenBank/DDBJ databases">
        <title>Sequencing the genomes of 1000 actinobacteria strains.</title>
        <authorList>
            <person name="Klenk H.-P."/>
        </authorList>
    </citation>
    <scope>NUCLEOTIDE SEQUENCE [LARGE SCALE GENOMIC DNA]</scope>
    <source>
        <strain evidence="2 3">DSM 18031</strain>
    </source>
</reference>
<gene>
    <name evidence="2" type="ORF">FB466_1768</name>
</gene>
<accession>A0A543HYS3</accession>
<name>A0A543HYS3_9MICO</name>
<evidence type="ECO:0000313" key="3">
    <source>
        <dbReference type="Proteomes" id="UP000318331"/>
    </source>
</evidence>
<organism evidence="2 3">
    <name type="scientific">Klugiella xanthotipulae</name>
    <dbReference type="NCBI Taxonomy" id="244735"/>
    <lineage>
        <taxon>Bacteria</taxon>
        <taxon>Bacillati</taxon>
        <taxon>Actinomycetota</taxon>
        <taxon>Actinomycetes</taxon>
        <taxon>Micrococcales</taxon>
        <taxon>Microbacteriaceae</taxon>
        <taxon>Klugiella</taxon>
    </lineage>
</organism>